<gene>
    <name evidence="1" type="ORF">C5695_10720</name>
</gene>
<dbReference type="RefSeq" id="WP_117730712.1">
    <property type="nucleotide sequence ID" value="NZ_CP027116.1"/>
</dbReference>
<reference evidence="1 2" key="1">
    <citation type="submission" date="2018-02" db="EMBL/GenBank/DDBJ databases">
        <title>The complete genome of two Bacillus pumilus strains from Cuatro Cienegas, Coahuila, Mexico.</title>
        <authorList>
            <person name="Zarza E."/>
            <person name="Alcaraz L.D."/>
            <person name="Aguilar-Salinas B."/>
            <person name="Islas A."/>
            <person name="Olmedo-Alvarez G."/>
        </authorList>
    </citation>
    <scope>NUCLEOTIDE SEQUENCE [LARGE SCALE GENOMIC DNA]</scope>
    <source>
        <strain evidence="1 2">145</strain>
    </source>
</reference>
<accession>A0AAD0MLQ7</accession>
<sequence length="59" mass="6961">MSYEIQFKEVSIKKVVIEGATTLEEAQRMFNEGDYHNHKVVEIENIEKEIVDTYLLDNE</sequence>
<evidence type="ECO:0000313" key="2">
    <source>
        <dbReference type="Proteomes" id="UP000264960"/>
    </source>
</evidence>
<dbReference type="EMBL" id="CP027116">
    <property type="protein sequence ID" value="AVM24283.1"/>
    <property type="molecule type" value="Genomic_DNA"/>
</dbReference>
<protein>
    <submittedName>
        <fullName evidence="1">Uncharacterized protein</fullName>
    </submittedName>
</protein>
<dbReference type="Proteomes" id="UP000264960">
    <property type="component" value="Chromosome"/>
</dbReference>
<proteinExistence type="predicted"/>
<organism evidence="1 2">
    <name type="scientific">Bacillus pumilus</name>
    <name type="common">Bacillus mesentericus</name>
    <dbReference type="NCBI Taxonomy" id="1408"/>
    <lineage>
        <taxon>Bacteria</taxon>
        <taxon>Bacillati</taxon>
        <taxon>Bacillota</taxon>
        <taxon>Bacilli</taxon>
        <taxon>Bacillales</taxon>
        <taxon>Bacillaceae</taxon>
        <taxon>Bacillus</taxon>
    </lineage>
</organism>
<dbReference type="AlphaFoldDB" id="A0AAD0MLQ7"/>
<name>A0AAD0MLQ7_BACPU</name>
<evidence type="ECO:0000313" key="1">
    <source>
        <dbReference type="EMBL" id="AVM24283.1"/>
    </source>
</evidence>